<dbReference type="InterPro" id="IPR004358">
    <property type="entry name" value="Sig_transdc_His_kin-like_C"/>
</dbReference>
<dbReference type="PROSITE" id="PS50112">
    <property type="entry name" value="PAS"/>
    <property type="match status" value="2"/>
</dbReference>
<dbReference type="Pfam" id="PF08447">
    <property type="entry name" value="PAS_3"/>
    <property type="match status" value="1"/>
</dbReference>
<dbReference type="InterPro" id="IPR001789">
    <property type="entry name" value="Sig_transdc_resp-reg_receiver"/>
</dbReference>
<keyword evidence="19" id="KW-0175">Coiled coil</keyword>
<dbReference type="CDD" id="cd00082">
    <property type="entry name" value="HisKA"/>
    <property type="match status" value="1"/>
</dbReference>
<dbReference type="InterPro" id="IPR001610">
    <property type="entry name" value="PAC"/>
</dbReference>
<feature type="transmembrane region" description="Helical" evidence="20">
    <location>
        <begin position="233"/>
        <end position="254"/>
    </location>
</feature>
<dbReference type="Gene3D" id="3.30.450.20">
    <property type="entry name" value="PAS domain"/>
    <property type="match status" value="2"/>
</dbReference>
<dbReference type="SMART" id="SM00387">
    <property type="entry name" value="HATPase_c"/>
    <property type="match status" value="1"/>
</dbReference>
<dbReference type="SMART" id="SM00086">
    <property type="entry name" value="PAC"/>
    <property type="match status" value="2"/>
</dbReference>
<dbReference type="InterPro" id="IPR011006">
    <property type="entry name" value="CheY-like_superfamily"/>
</dbReference>
<feature type="domain" description="Response regulatory" evidence="22">
    <location>
        <begin position="793"/>
        <end position="909"/>
    </location>
</feature>
<feature type="domain" description="PAS" evidence="23">
    <location>
        <begin position="284"/>
        <end position="315"/>
    </location>
</feature>
<feature type="domain" description="PAS" evidence="23">
    <location>
        <begin position="395"/>
        <end position="447"/>
    </location>
</feature>
<evidence type="ECO:0000256" key="16">
    <source>
        <dbReference type="ARBA" id="ARBA00068150"/>
    </source>
</evidence>
<keyword evidence="6" id="KW-0808">Transferase</keyword>
<feature type="transmembrane region" description="Helical" evidence="20">
    <location>
        <begin position="13"/>
        <end position="36"/>
    </location>
</feature>
<evidence type="ECO:0000256" key="20">
    <source>
        <dbReference type="SAM" id="Phobius"/>
    </source>
</evidence>
<dbReference type="InterPro" id="IPR036097">
    <property type="entry name" value="HisK_dim/P_sf"/>
</dbReference>
<evidence type="ECO:0000256" key="1">
    <source>
        <dbReference type="ARBA" id="ARBA00000085"/>
    </source>
</evidence>
<keyword evidence="9" id="KW-0418">Kinase</keyword>
<dbReference type="EC" id="2.7.13.3" evidence="3"/>
<gene>
    <name evidence="26" type="ORF">DI392_00390</name>
</gene>
<evidence type="ECO:0000256" key="4">
    <source>
        <dbReference type="ARBA" id="ARBA00022475"/>
    </source>
</evidence>
<evidence type="ECO:0000256" key="8">
    <source>
        <dbReference type="ARBA" id="ARBA00022741"/>
    </source>
</evidence>
<dbReference type="Gene3D" id="3.30.565.10">
    <property type="entry name" value="Histidine kinase-like ATPase, C-terminal domain"/>
    <property type="match status" value="1"/>
</dbReference>
<proteinExistence type="predicted"/>
<dbReference type="InterPro" id="IPR008207">
    <property type="entry name" value="Sig_transdc_His_kin_Hpt_dom"/>
</dbReference>
<dbReference type="NCBIfam" id="TIGR00229">
    <property type="entry name" value="sensory_box"/>
    <property type="match status" value="2"/>
</dbReference>
<dbReference type="GO" id="GO:0000155">
    <property type="term" value="F:phosphorelay sensor kinase activity"/>
    <property type="evidence" value="ECO:0007669"/>
    <property type="project" value="InterPro"/>
</dbReference>
<evidence type="ECO:0000256" key="12">
    <source>
        <dbReference type="ARBA" id="ARBA00022989"/>
    </source>
</evidence>
<evidence type="ECO:0000259" key="23">
    <source>
        <dbReference type="PROSITE" id="PS50112"/>
    </source>
</evidence>
<evidence type="ECO:0000259" key="24">
    <source>
        <dbReference type="PROSITE" id="PS50113"/>
    </source>
</evidence>
<dbReference type="InterPro" id="IPR000700">
    <property type="entry name" value="PAS-assoc_C"/>
</dbReference>
<feature type="modified residue" description="4-aspartylphosphate" evidence="18">
    <location>
        <position position="842"/>
    </location>
</feature>
<dbReference type="Gene3D" id="1.20.120.160">
    <property type="entry name" value="HPT domain"/>
    <property type="match status" value="1"/>
</dbReference>
<dbReference type="InterPro" id="IPR003594">
    <property type="entry name" value="HATPase_dom"/>
</dbReference>
<dbReference type="RefSeq" id="WP_109317933.1">
    <property type="nucleotide sequence ID" value="NZ_QFWT01000001.1"/>
</dbReference>
<sequence>MNFAAYKKELSPLWVYLQTGLSLLGFLLIFAISSVFNHLNEGLNQQVSNEQARMEIGKLIVLDLKRVEATFYQMATTSSLTGQEQLHSQLQEGVKNLESLLNALDNGGSIELDNHLDFVRLGPGLTHHILKYTSPKDKQDAVMEVIELYPTLQQMKREAIDLLLMLKQREKYKKAGSSEPYIQIISEIKAYLSTLPQFFRKATESANKLLFNSHEKLHSLEKSIDSQRSDYQALQFTLFFIVIFSVLMIGYFILRQVNRSQKQLQELAKNLEFQKFALDEHAIVSATDAAGDITYANDKFCRASGYSREELIGQNHRILKSGEHSTAFFRDLWKTITAGNVWSGEIKNRSKDGSYHWFSATIVPLCDDGGKPFQYIAIRTDTTKQKAIEQTMLEQHRFLLSLANSMGEGVYAVDKAGKCIFINHKALELIGYTESEVVGSDIHVLIHHHNESGEDKPKASCPIFDRMESDFPFNSDNEWFCDKQRQRFPVSVNAVPLYRDNVFDGYVATFQDISLRKDAEQKLRSAKRQAEEANKTKSQFLANMSHEIRTPMNVIIGMSHLVLQTELNKKQENYLKKIQHSAELLLHVINDILDLSKVEAGKLDIEHSEFWFQTVFNDLASIFNVSAEEKGLILRFDAAPEIPELLVGDAMRLNQVLVNLCSNAIKFTDEGEVIVSASVLAKDSRHVELLFTVKDTGNGMTQNQQAHIFNPFNQADASTTREYGGTGLGLSISKELVSMMGGDIWVESELGKGSTFYFSLSLHYHNTPAQSSVTQDGGQKPGRGKGNELKGYAILLVEDNKFNQEVAADLLKNFGADVKIAENGQKALNMLSEATYDAVLMDCQMPVMDGYSATRVIRQNDRFGDVPIIAMTAHAMSEEIDEMYKCGMNDHIVKPINVSVLLNTLTKWLTKSSDGMPSGVIGDMVSPDVREEASIEEEVTETKGEMINSQLAMKRLGIDNADYLKILSRFADNEAGVVQEIQNAWRGQSVDTAIHLAHTLKSTSGTIGATELYEQAEECEALLRESPITDKIRTALDEKLDALEVLFNGVLSEIRLKVKPTVSPSYEHNREYTDILQELRTKLAEFDGESEELMAQLLSMELPPEVRHRCERAFHAIEQYDFESALQMLEDGK</sequence>
<evidence type="ECO:0000256" key="14">
    <source>
        <dbReference type="ARBA" id="ARBA00023136"/>
    </source>
</evidence>
<feature type="domain" description="HPt" evidence="25">
    <location>
        <begin position="959"/>
        <end position="1050"/>
    </location>
</feature>
<dbReference type="GO" id="GO:0005886">
    <property type="term" value="C:plasma membrane"/>
    <property type="evidence" value="ECO:0007669"/>
    <property type="project" value="UniProtKB-SubCell"/>
</dbReference>
<evidence type="ECO:0000313" key="26">
    <source>
        <dbReference type="EMBL" id="PWI34778.1"/>
    </source>
</evidence>
<dbReference type="PROSITE" id="PS50110">
    <property type="entry name" value="RESPONSE_REGULATORY"/>
    <property type="match status" value="1"/>
</dbReference>
<dbReference type="PROSITE" id="PS50109">
    <property type="entry name" value="HIS_KIN"/>
    <property type="match status" value="1"/>
</dbReference>
<evidence type="ECO:0000256" key="5">
    <source>
        <dbReference type="ARBA" id="ARBA00022553"/>
    </source>
</evidence>
<feature type="coiled-coil region" evidence="19">
    <location>
        <begin position="1069"/>
        <end position="1096"/>
    </location>
</feature>
<evidence type="ECO:0000259" key="22">
    <source>
        <dbReference type="PROSITE" id="PS50110"/>
    </source>
</evidence>
<dbReference type="InterPro" id="IPR035965">
    <property type="entry name" value="PAS-like_dom_sf"/>
</dbReference>
<comment type="subcellular location">
    <subcellularLocation>
        <location evidence="2">Cell membrane</location>
        <topology evidence="2">Multi-pass membrane protein</topology>
    </subcellularLocation>
</comment>
<evidence type="ECO:0000256" key="9">
    <source>
        <dbReference type="ARBA" id="ARBA00022777"/>
    </source>
</evidence>
<feature type="coiled-coil region" evidence="19">
    <location>
        <begin position="516"/>
        <end position="543"/>
    </location>
</feature>
<dbReference type="GO" id="GO:0005524">
    <property type="term" value="F:ATP binding"/>
    <property type="evidence" value="ECO:0007669"/>
    <property type="project" value="UniProtKB-KW"/>
</dbReference>
<dbReference type="FunFam" id="3.30.565.10:FF:000010">
    <property type="entry name" value="Sensor histidine kinase RcsC"/>
    <property type="match status" value="1"/>
</dbReference>
<dbReference type="InterPro" id="IPR036890">
    <property type="entry name" value="HATPase_C_sf"/>
</dbReference>
<evidence type="ECO:0000259" key="21">
    <source>
        <dbReference type="PROSITE" id="PS50109"/>
    </source>
</evidence>
<dbReference type="Pfam" id="PF00072">
    <property type="entry name" value="Response_reg"/>
    <property type="match status" value="1"/>
</dbReference>
<feature type="domain" description="PAC" evidence="24">
    <location>
        <begin position="342"/>
        <end position="394"/>
    </location>
</feature>
<dbReference type="InterPro" id="IPR005467">
    <property type="entry name" value="His_kinase_dom"/>
</dbReference>
<dbReference type="Pfam" id="PF02518">
    <property type="entry name" value="HATPase_c"/>
    <property type="match status" value="1"/>
</dbReference>
<keyword evidence="13" id="KW-0902">Two-component regulatory system</keyword>
<protein>
    <recommendedName>
        <fullName evidence="16">Sensory/regulatory protein RpfC</fullName>
        <ecNumber evidence="3">2.7.13.3</ecNumber>
    </recommendedName>
</protein>
<dbReference type="Pfam" id="PF00512">
    <property type="entry name" value="HisKA"/>
    <property type="match status" value="1"/>
</dbReference>
<dbReference type="SUPFAM" id="SSF47226">
    <property type="entry name" value="Histidine-containing phosphotransfer domain, HPT domain"/>
    <property type="match status" value="1"/>
</dbReference>
<dbReference type="Pfam" id="PF13426">
    <property type="entry name" value="PAS_9"/>
    <property type="match status" value="1"/>
</dbReference>
<dbReference type="InterPro" id="IPR003661">
    <property type="entry name" value="HisK_dim/P_dom"/>
</dbReference>
<dbReference type="SUPFAM" id="SSF55874">
    <property type="entry name" value="ATPase domain of HSP90 chaperone/DNA topoisomerase II/histidine kinase"/>
    <property type="match status" value="1"/>
</dbReference>
<dbReference type="Gene3D" id="1.10.287.130">
    <property type="match status" value="1"/>
</dbReference>
<comment type="subunit">
    <text evidence="15">At low DSF concentrations, interacts with RpfF.</text>
</comment>
<evidence type="ECO:0000256" key="17">
    <source>
        <dbReference type="PROSITE-ProRule" id="PRU00110"/>
    </source>
</evidence>
<evidence type="ECO:0000256" key="10">
    <source>
        <dbReference type="ARBA" id="ARBA00022801"/>
    </source>
</evidence>
<comment type="catalytic activity">
    <reaction evidence="1">
        <text>ATP + protein L-histidine = ADP + protein N-phospho-L-histidine.</text>
        <dbReference type="EC" id="2.7.13.3"/>
    </reaction>
</comment>
<evidence type="ECO:0000256" key="13">
    <source>
        <dbReference type="ARBA" id="ARBA00023012"/>
    </source>
</evidence>
<comment type="caution">
    <text evidence="26">The sequence shown here is derived from an EMBL/GenBank/DDBJ whole genome shotgun (WGS) entry which is preliminary data.</text>
</comment>
<feature type="modified residue" description="Phosphohistidine" evidence="17">
    <location>
        <position position="998"/>
    </location>
</feature>
<evidence type="ECO:0000256" key="7">
    <source>
        <dbReference type="ARBA" id="ARBA00022692"/>
    </source>
</evidence>
<evidence type="ECO:0000256" key="3">
    <source>
        <dbReference type="ARBA" id="ARBA00012438"/>
    </source>
</evidence>
<dbReference type="GO" id="GO:0016787">
    <property type="term" value="F:hydrolase activity"/>
    <property type="evidence" value="ECO:0007669"/>
    <property type="project" value="UniProtKB-KW"/>
</dbReference>
<dbReference type="CDD" id="cd17546">
    <property type="entry name" value="REC_hyHK_CKI1_RcsC-like"/>
    <property type="match status" value="1"/>
</dbReference>
<dbReference type="PRINTS" id="PR00344">
    <property type="entry name" value="BCTRLSENSOR"/>
</dbReference>
<organism evidence="26 27">
    <name type="scientific">Vibrio albus</name>
    <dbReference type="NCBI Taxonomy" id="2200953"/>
    <lineage>
        <taxon>Bacteria</taxon>
        <taxon>Pseudomonadati</taxon>
        <taxon>Pseudomonadota</taxon>
        <taxon>Gammaproteobacteria</taxon>
        <taxon>Vibrionales</taxon>
        <taxon>Vibrionaceae</taxon>
        <taxon>Vibrio</taxon>
    </lineage>
</organism>
<evidence type="ECO:0000256" key="6">
    <source>
        <dbReference type="ARBA" id="ARBA00022679"/>
    </source>
</evidence>
<keyword evidence="10" id="KW-0378">Hydrolase</keyword>
<dbReference type="EMBL" id="QFWT01000001">
    <property type="protein sequence ID" value="PWI34778.1"/>
    <property type="molecule type" value="Genomic_DNA"/>
</dbReference>
<evidence type="ECO:0000259" key="25">
    <source>
        <dbReference type="PROSITE" id="PS50894"/>
    </source>
</evidence>
<evidence type="ECO:0000256" key="11">
    <source>
        <dbReference type="ARBA" id="ARBA00022840"/>
    </source>
</evidence>
<dbReference type="CDD" id="cd00130">
    <property type="entry name" value="PAS"/>
    <property type="match status" value="2"/>
</dbReference>
<dbReference type="SUPFAM" id="SSF55785">
    <property type="entry name" value="PYP-like sensor domain (PAS domain)"/>
    <property type="match status" value="2"/>
</dbReference>
<dbReference type="PANTHER" id="PTHR45339">
    <property type="entry name" value="HYBRID SIGNAL TRANSDUCTION HISTIDINE KINASE J"/>
    <property type="match status" value="1"/>
</dbReference>
<keyword evidence="8" id="KW-0547">Nucleotide-binding</keyword>
<dbReference type="Proteomes" id="UP000245362">
    <property type="component" value="Unassembled WGS sequence"/>
</dbReference>
<keyword evidence="14 20" id="KW-0472">Membrane</keyword>
<evidence type="ECO:0000256" key="15">
    <source>
        <dbReference type="ARBA" id="ARBA00064003"/>
    </source>
</evidence>
<dbReference type="AlphaFoldDB" id="A0A2U3BDA4"/>
<dbReference type="Gene3D" id="3.40.50.2300">
    <property type="match status" value="1"/>
</dbReference>
<dbReference type="InterPro" id="IPR036641">
    <property type="entry name" value="HPT_dom_sf"/>
</dbReference>
<dbReference type="PROSITE" id="PS50894">
    <property type="entry name" value="HPT"/>
    <property type="match status" value="1"/>
</dbReference>
<dbReference type="SMART" id="SM00091">
    <property type="entry name" value="PAS"/>
    <property type="match status" value="2"/>
</dbReference>
<keyword evidence="4" id="KW-1003">Cell membrane</keyword>
<dbReference type="SMART" id="SM00448">
    <property type="entry name" value="REC"/>
    <property type="match status" value="1"/>
</dbReference>
<evidence type="ECO:0000256" key="2">
    <source>
        <dbReference type="ARBA" id="ARBA00004651"/>
    </source>
</evidence>
<dbReference type="CDD" id="cd16922">
    <property type="entry name" value="HATPase_EvgS-ArcB-TorS-like"/>
    <property type="match status" value="1"/>
</dbReference>
<accession>A0A2U3BDA4</accession>
<keyword evidence="27" id="KW-1185">Reference proteome</keyword>
<dbReference type="Pfam" id="PF01627">
    <property type="entry name" value="Hpt"/>
    <property type="match status" value="1"/>
</dbReference>
<dbReference type="FunFam" id="1.10.287.130:FF:000002">
    <property type="entry name" value="Two-component osmosensing histidine kinase"/>
    <property type="match status" value="1"/>
</dbReference>
<evidence type="ECO:0000256" key="18">
    <source>
        <dbReference type="PROSITE-ProRule" id="PRU00169"/>
    </source>
</evidence>
<dbReference type="SUPFAM" id="SSF47384">
    <property type="entry name" value="Homodimeric domain of signal transducing histidine kinase"/>
    <property type="match status" value="1"/>
</dbReference>
<feature type="domain" description="Histidine kinase" evidence="21">
    <location>
        <begin position="543"/>
        <end position="764"/>
    </location>
</feature>
<dbReference type="SMART" id="SM00388">
    <property type="entry name" value="HisKA"/>
    <property type="match status" value="1"/>
</dbReference>
<keyword evidence="12 20" id="KW-1133">Transmembrane helix</keyword>
<dbReference type="PROSITE" id="PS50113">
    <property type="entry name" value="PAC"/>
    <property type="match status" value="1"/>
</dbReference>
<keyword evidence="5 18" id="KW-0597">Phosphoprotein</keyword>
<reference evidence="26 27" key="1">
    <citation type="submission" date="2018-05" db="EMBL/GenBank/DDBJ databases">
        <title>Vibrio limimaris sp. nov., isolated from marine sediment.</title>
        <authorList>
            <person name="Li C.-M."/>
        </authorList>
    </citation>
    <scope>NUCLEOTIDE SEQUENCE [LARGE SCALE GENOMIC DNA]</scope>
    <source>
        <strain evidence="26 27">E4404</strain>
    </source>
</reference>
<name>A0A2U3BDA4_9VIBR</name>
<dbReference type="OrthoDB" id="9810730at2"/>
<dbReference type="InterPro" id="IPR000014">
    <property type="entry name" value="PAS"/>
</dbReference>
<dbReference type="InterPro" id="IPR013655">
    <property type="entry name" value="PAS_fold_3"/>
</dbReference>
<evidence type="ECO:0000313" key="27">
    <source>
        <dbReference type="Proteomes" id="UP000245362"/>
    </source>
</evidence>
<dbReference type="PANTHER" id="PTHR45339:SF1">
    <property type="entry name" value="HYBRID SIGNAL TRANSDUCTION HISTIDINE KINASE J"/>
    <property type="match status" value="1"/>
</dbReference>
<keyword evidence="11" id="KW-0067">ATP-binding</keyword>
<dbReference type="SUPFAM" id="SSF52172">
    <property type="entry name" value="CheY-like"/>
    <property type="match status" value="1"/>
</dbReference>
<keyword evidence="7 20" id="KW-0812">Transmembrane</keyword>
<evidence type="ECO:0000256" key="19">
    <source>
        <dbReference type="SAM" id="Coils"/>
    </source>
</evidence>